<gene>
    <name evidence="3" type="ORF">SAMN04490356_4520</name>
</gene>
<name>A0A1H4TB07_STRMJ</name>
<dbReference type="Gene3D" id="3.40.50.720">
    <property type="entry name" value="NAD(P)-binding Rossmann-like Domain"/>
    <property type="match status" value="1"/>
</dbReference>
<keyword evidence="2" id="KW-0560">Oxidoreductase</keyword>
<keyword evidence="4" id="KW-1185">Reference proteome</keyword>
<dbReference type="PRINTS" id="PR00080">
    <property type="entry name" value="SDRFAMILY"/>
</dbReference>
<dbReference type="InterPro" id="IPR002347">
    <property type="entry name" value="SDR_fam"/>
</dbReference>
<accession>A0A1H4TB07</accession>
<dbReference type="NCBIfam" id="NF005559">
    <property type="entry name" value="PRK07231.1"/>
    <property type="match status" value="1"/>
</dbReference>
<dbReference type="EMBL" id="FNST01000002">
    <property type="protein sequence ID" value="SEC53499.1"/>
    <property type="molecule type" value="Genomic_DNA"/>
</dbReference>
<dbReference type="PANTHER" id="PTHR24321:SF8">
    <property type="entry name" value="ESTRADIOL 17-BETA-DEHYDROGENASE 8-RELATED"/>
    <property type="match status" value="1"/>
</dbReference>
<dbReference type="RefSeq" id="WP_093464389.1">
    <property type="nucleotide sequence ID" value="NZ_FNST01000002.1"/>
</dbReference>
<evidence type="ECO:0000313" key="3">
    <source>
        <dbReference type="EMBL" id="SEC53499.1"/>
    </source>
</evidence>
<dbReference type="SUPFAM" id="SSF51735">
    <property type="entry name" value="NAD(P)-binding Rossmann-fold domains"/>
    <property type="match status" value="1"/>
</dbReference>
<dbReference type="PRINTS" id="PR00081">
    <property type="entry name" value="GDHRDH"/>
</dbReference>
<dbReference type="InterPro" id="IPR036291">
    <property type="entry name" value="NAD(P)-bd_dom_sf"/>
</dbReference>
<dbReference type="PANTHER" id="PTHR24321">
    <property type="entry name" value="DEHYDROGENASES, SHORT CHAIN"/>
    <property type="match status" value="1"/>
</dbReference>
<dbReference type="Proteomes" id="UP000198609">
    <property type="component" value="Unassembled WGS sequence"/>
</dbReference>
<dbReference type="InterPro" id="IPR020904">
    <property type="entry name" value="Sc_DH/Rdtase_CS"/>
</dbReference>
<comment type="similarity">
    <text evidence="1">Belongs to the short-chain dehydrogenases/reductases (SDR) family.</text>
</comment>
<evidence type="ECO:0000313" key="4">
    <source>
        <dbReference type="Proteomes" id="UP000198609"/>
    </source>
</evidence>
<protein>
    <submittedName>
        <fullName evidence="3">NAD(P)-dependent dehydrogenase, short-chain alcohol dehydrogenase family</fullName>
    </submittedName>
</protein>
<dbReference type="AlphaFoldDB" id="A0A1H4TB07"/>
<organism evidence="3 4">
    <name type="scientific">Streptomyces melanosporofaciens</name>
    <dbReference type="NCBI Taxonomy" id="67327"/>
    <lineage>
        <taxon>Bacteria</taxon>
        <taxon>Bacillati</taxon>
        <taxon>Actinomycetota</taxon>
        <taxon>Actinomycetes</taxon>
        <taxon>Kitasatosporales</taxon>
        <taxon>Streptomycetaceae</taxon>
        <taxon>Streptomyces</taxon>
        <taxon>Streptomyces violaceusniger group</taxon>
    </lineage>
</organism>
<dbReference type="CDD" id="cd05233">
    <property type="entry name" value="SDR_c"/>
    <property type="match status" value="1"/>
</dbReference>
<evidence type="ECO:0000256" key="1">
    <source>
        <dbReference type="ARBA" id="ARBA00006484"/>
    </source>
</evidence>
<dbReference type="PROSITE" id="PS00061">
    <property type="entry name" value="ADH_SHORT"/>
    <property type="match status" value="1"/>
</dbReference>
<evidence type="ECO:0000256" key="2">
    <source>
        <dbReference type="ARBA" id="ARBA00023002"/>
    </source>
</evidence>
<sequence>MSAASRKVGLVTGAGSGIGRAAALEFARCGAAVAVLDIDESTAAETTEMIRADGGEALAVPVDIGDEDSVRAAVERTVAEYGGLDFAVNNAGLASHHRQLEQMTLDEFERVVHVNLAGTFLCMKYELPALRRREGGAIVNIASNGGLYAIPTAPAYVAAKHGIVGLTKVAAVDYAPDSIRVNAVCPGPTRTPGFERVAAGTDLIAMQEAITPLGRMANPEEAAAAAVWLCSDAASYITGIALSVDGGRRA</sequence>
<dbReference type="Pfam" id="PF13561">
    <property type="entry name" value="adh_short_C2"/>
    <property type="match status" value="1"/>
</dbReference>
<proteinExistence type="inferred from homology"/>
<reference evidence="4" key="1">
    <citation type="submission" date="2016-10" db="EMBL/GenBank/DDBJ databases">
        <authorList>
            <person name="Varghese N."/>
            <person name="Submissions S."/>
        </authorList>
    </citation>
    <scope>NUCLEOTIDE SEQUENCE [LARGE SCALE GENOMIC DNA]</scope>
    <source>
        <strain evidence="4">DSM 40318</strain>
    </source>
</reference>
<dbReference type="GO" id="GO:0016491">
    <property type="term" value="F:oxidoreductase activity"/>
    <property type="evidence" value="ECO:0007669"/>
    <property type="project" value="UniProtKB-KW"/>
</dbReference>
<dbReference type="FunFam" id="3.40.50.720:FF:000084">
    <property type="entry name" value="Short-chain dehydrogenase reductase"/>
    <property type="match status" value="1"/>
</dbReference>